<evidence type="ECO:0000259" key="1">
    <source>
        <dbReference type="Pfam" id="PF00534"/>
    </source>
</evidence>
<comment type="caution">
    <text evidence="3">The sequence shown here is derived from an EMBL/GenBank/DDBJ whole genome shotgun (WGS) entry which is preliminary data.</text>
</comment>
<dbReference type="GO" id="GO:0016757">
    <property type="term" value="F:glycosyltransferase activity"/>
    <property type="evidence" value="ECO:0007669"/>
    <property type="project" value="InterPro"/>
</dbReference>
<dbReference type="Pfam" id="PF00534">
    <property type="entry name" value="Glycos_transf_1"/>
    <property type="match status" value="1"/>
</dbReference>
<dbReference type="InterPro" id="IPR028098">
    <property type="entry name" value="Glyco_trans_4-like_N"/>
</dbReference>
<reference evidence="3 4" key="1">
    <citation type="submission" date="2020-08" db="EMBL/GenBank/DDBJ databases">
        <title>Genomic Encyclopedia of Type Strains, Phase IV (KMG-IV): sequencing the most valuable type-strain genomes for metagenomic binning, comparative biology and taxonomic classification.</title>
        <authorList>
            <person name="Goeker M."/>
        </authorList>
    </citation>
    <scope>NUCLEOTIDE SEQUENCE [LARGE SCALE GENOMIC DNA]</scope>
    <source>
        <strain evidence="3 4">DSM 7465</strain>
    </source>
</reference>
<sequence length="442" mass="49537">MINHRYFVASGAERYLFNIERVLERAGHETAIFSIDYGQNQTSPWSPYFTTPIGGPDEIFFDQHRKRPASFVKTFQRLFYSAEVERDLARLIEDFRPDVAYLMLFMRKLSPSVLVALHKAKVPVVVRVSDYGFLCAEHHFLRKGRTCTKCLEGRLWPGVVHGCVHDSRLVSAMDAAATWYHRRSGYLDLIDRFVTTNPFLTQMMIKGGFPPERLVCVPTFADEEMFCGQSPGARRHLLYFGRLDPSKGLETLIDAMAILRARMGRAHIPPLRIVGSPQYVDYGRELVRRVRAAGLSDCIHFDGPVAAEDIPALLKNAVASLIPSLWFENLPNSYLESICAGVPVIASDLGSLSLAIEHDKDGLLFRAGDKEELASTIERLLTDHNLEETLRREGPAKARREYSAGRHLELLTSLFSSLTGMAGAAAPDQDGLKSAKRIMSLP</sequence>
<name>A0A840HVQ7_9SPHN</name>
<feature type="domain" description="Glycosyl transferase family 1" evidence="1">
    <location>
        <begin position="229"/>
        <end position="394"/>
    </location>
</feature>
<dbReference type="SUPFAM" id="SSF53756">
    <property type="entry name" value="UDP-Glycosyltransferase/glycogen phosphorylase"/>
    <property type="match status" value="1"/>
</dbReference>
<dbReference type="PANTHER" id="PTHR12526:SF638">
    <property type="entry name" value="SPORE COAT PROTEIN SA"/>
    <property type="match status" value="1"/>
</dbReference>
<keyword evidence="4" id="KW-1185">Reference proteome</keyword>
<protein>
    <submittedName>
        <fullName evidence="3">Glycosyltransferase involved in cell wall biosynthesis</fullName>
    </submittedName>
</protein>
<dbReference type="InterPro" id="IPR001296">
    <property type="entry name" value="Glyco_trans_1"/>
</dbReference>
<dbReference type="Pfam" id="PF13579">
    <property type="entry name" value="Glyco_trans_4_4"/>
    <property type="match status" value="1"/>
</dbReference>
<dbReference type="Gene3D" id="3.40.50.2000">
    <property type="entry name" value="Glycogen Phosphorylase B"/>
    <property type="match status" value="2"/>
</dbReference>
<evidence type="ECO:0000313" key="4">
    <source>
        <dbReference type="Proteomes" id="UP000575068"/>
    </source>
</evidence>
<evidence type="ECO:0000259" key="2">
    <source>
        <dbReference type="Pfam" id="PF13579"/>
    </source>
</evidence>
<evidence type="ECO:0000313" key="3">
    <source>
        <dbReference type="EMBL" id="MBB4641618.1"/>
    </source>
</evidence>
<gene>
    <name evidence="3" type="ORF">HNQ99_001927</name>
</gene>
<organism evidence="3 4">
    <name type="scientific">Rhizorhapis suberifaciens</name>
    <name type="common">corky root of lettuce</name>
    <dbReference type="NCBI Taxonomy" id="13656"/>
    <lineage>
        <taxon>Bacteria</taxon>
        <taxon>Pseudomonadati</taxon>
        <taxon>Pseudomonadota</taxon>
        <taxon>Alphaproteobacteria</taxon>
        <taxon>Sphingomonadales</taxon>
        <taxon>Sphingomonadaceae</taxon>
        <taxon>Rhizorhapis</taxon>
    </lineage>
</organism>
<dbReference type="RefSeq" id="WP_184475413.1">
    <property type="nucleotide sequence ID" value="NZ_JACHOV010000006.1"/>
</dbReference>
<accession>A0A840HVQ7</accession>
<dbReference type="PANTHER" id="PTHR12526">
    <property type="entry name" value="GLYCOSYLTRANSFERASE"/>
    <property type="match status" value="1"/>
</dbReference>
<proteinExistence type="predicted"/>
<feature type="domain" description="Glycosyltransferase subfamily 4-like N-terminal" evidence="2">
    <location>
        <begin position="10"/>
        <end position="218"/>
    </location>
</feature>
<keyword evidence="3" id="KW-0808">Transferase</keyword>
<dbReference type="EMBL" id="JACHOV010000006">
    <property type="protein sequence ID" value="MBB4641618.1"/>
    <property type="molecule type" value="Genomic_DNA"/>
</dbReference>
<dbReference type="Proteomes" id="UP000575068">
    <property type="component" value="Unassembled WGS sequence"/>
</dbReference>
<dbReference type="AlphaFoldDB" id="A0A840HVQ7"/>